<accession>A0AB39X778</accession>
<proteinExistence type="inferred from homology"/>
<evidence type="ECO:0000256" key="4">
    <source>
        <dbReference type="ARBA" id="ARBA00022692"/>
    </source>
</evidence>
<dbReference type="InterPro" id="IPR019305">
    <property type="entry name" value="Uncharacterised_Smp"/>
</dbReference>
<evidence type="ECO:0000313" key="8">
    <source>
        <dbReference type="EMBL" id="XDV08962.1"/>
    </source>
</evidence>
<sequence length="191" mass="21664">MSKLPSHVISSFQLVYRRLRRLGLAVLLVILIEQFWGTMHTTSLQEFQSHSHQLMQTTARQAAFSAQQWLANDQPEHLDALVNQLQQQPFIAAASVQNRYGEELTQSHFQADSDALQQAFILVEEISDGDTIYGYLTLVIDEALLLEQPLNTHSYLSFYGQFLLAFAILAGVLLATTFNRWRRTVTTPANP</sequence>
<dbReference type="AlphaFoldDB" id="A0AB39X778"/>
<evidence type="ECO:0000256" key="2">
    <source>
        <dbReference type="ARBA" id="ARBA00005362"/>
    </source>
</evidence>
<dbReference type="Pfam" id="PF10144">
    <property type="entry name" value="SMP_2"/>
    <property type="match status" value="1"/>
</dbReference>
<protein>
    <submittedName>
        <fullName evidence="8">AhpA/YtjB family protein</fullName>
    </submittedName>
</protein>
<keyword evidence="3" id="KW-1003">Cell membrane</keyword>
<evidence type="ECO:0000256" key="1">
    <source>
        <dbReference type="ARBA" id="ARBA00004236"/>
    </source>
</evidence>
<reference evidence="8" key="1">
    <citation type="submission" date="2024-07" db="EMBL/GenBank/DDBJ databases">
        <title>Whole genome sequence of bacterial strains from algal surface.</title>
        <authorList>
            <person name="Kumar P."/>
        </authorList>
    </citation>
    <scope>NUCLEOTIDE SEQUENCE</scope>
    <source>
        <strain evidence="8">PP-1MA</strain>
    </source>
</reference>
<organism evidence="8">
    <name type="scientific">Pseudidiomarina sp. PP-1MA</name>
    <dbReference type="NCBI Taxonomy" id="3237706"/>
    <lineage>
        <taxon>Bacteria</taxon>
        <taxon>Pseudomonadati</taxon>
        <taxon>Pseudomonadota</taxon>
        <taxon>Gammaproteobacteria</taxon>
        <taxon>Alteromonadales</taxon>
        <taxon>Idiomarinaceae</taxon>
        <taxon>Pseudidiomarina</taxon>
    </lineage>
</organism>
<evidence type="ECO:0000256" key="6">
    <source>
        <dbReference type="ARBA" id="ARBA00023136"/>
    </source>
</evidence>
<evidence type="ECO:0000256" key="3">
    <source>
        <dbReference type="ARBA" id="ARBA00022475"/>
    </source>
</evidence>
<evidence type="ECO:0000256" key="7">
    <source>
        <dbReference type="SAM" id="Phobius"/>
    </source>
</evidence>
<comment type="similarity">
    <text evidence="2">Belongs to the Smp family.</text>
</comment>
<feature type="transmembrane region" description="Helical" evidence="7">
    <location>
        <begin position="158"/>
        <end position="178"/>
    </location>
</feature>
<keyword evidence="5 7" id="KW-1133">Transmembrane helix</keyword>
<evidence type="ECO:0000256" key="5">
    <source>
        <dbReference type="ARBA" id="ARBA00022989"/>
    </source>
</evidence>
<name>A0AB39X778_9GAMM</name>
<dbReference type="EMBL" id="CP165718">
    <property type="protein sequence ID" value="XDV08962.1"/>
    <property type="molecule type" value="Genomic_DNA"/>
</dbReference>
<keyword evidence="6 7" id="KW-0472">Membrane</keyword>
<gene>
    <name evidence="8" type="ORF">AB8S08_09325</name>
</gene>
<feature type="transmembrane region" description="Helical" evidence="7">
    <location>
        <begin position="21"/>
        <end position="39"/>
    </location>
</feature>
<dbReference type="RefSeq" id="WP_369742574.1">
    <property type="nucleotide sequence ID" value="NZ_CP165718.1"/>
</dbReference>
<dbReference type="GO" id="GO:0005886">
    <property type="term" value="C:plasma membrane"/>
    <property type="evidence" value="ECO:0007669"/>
    <property type="project" value="UniProtKB-SubCell"/>
</dbReference>
<comment type="subcellular location">
    <subcellularLocation>
        <location evidence="1">Cell membrane</location>
    </subcellularLocation>
</comment>
<keyword evidence="4 7" id="KW-0812">Transmembrane</keyword>